<dbReference type="HOGENOM" id="CLU_098229_0_0_9"/>
<protein>
    <recommendedName>
        <fullName evidence="4">Outer membrane lipoprotein-sorting protein</fullName>
    </recommendedName>
</protein>
<dbReference type="AlphaFoldDB" id="D7CKY7"/>
<evidence type="ECO:0008006" key="4">
    <source>
        <dbReference type="Google" id="ProtNLM"/>
    </source>
</evidence>
<gene>
    <name evidence="2" type="ordered locus">Slip_0588</name>
</gene>
<dbReference type="eggNOG" id="ENOG5032RQG">
    <property type="taxonomic scope" value="Bacteria"/>
</dbReference>
<feature type="transmembrane region" description="Helical" evidence="1">
    <location>
        <begin position="7"/>
        <end position="26"/>
    </location>
</feature>
<reference evidence="3" key="1">
    <citation type="journal article" date="2010" name="Stand. Genomic Sci.">
        <title>Complete genome sequence of Syntrophothermus lipocalidus type strain (TGB-C1T).</title>
        <authorList>
            <consortium name="US DOE Joint Genome Institute (JGI-PGF)"/>
            <person name="Djao O."/>
            <person name="Zhang X."/>
            <person name="Lucas S."/>
            <person name="Lapidus A."/>
            <person name="Glavina Del Rio T."/>
            <person name="Nolan M."/>
            <person name="Tice H."/>
            <person name="Cheng J."/>
            <person name="Han C."/>
            <person name="Tapia R."/>
            <person name="Goodwin L."/>
            <person name="Pitluck S."/>
            <person name="Liolios K."/>
            <person name="Ivanova N."/>
            <person name="Mavromatis K."/>
            <person name="Mikhailova N."/>
            <person name="Ovchinnikova G."/>
            <person name="Pati A."/>
            <person name="Brambilla E."/>
            <person name="Chen A."/>
            <person name="Palaniappan K."/>
            <person name="Land M."/>
            <person name="Hauser L."/>
            <person name="Chang Y."/>
            <person name="Jeffries C."/>
            <person name="Rohde M."/>
            <person name="Sikorski J."/>
            <person name="Spring S."/>
            <person name="Goker M."/>
            <person name="Detter J."/>
            <person name="Woyke T."/>
            <person name="Bristow J."/>
            <person name="Eisen J."/>
            <person name="Markowitz V."/>
            <person name="Hugenholtz P."/>
            <person name="Kyrpides N."/>
            <person name="Klenk H."/>
        </authorList>
    </citation>
    <scope>NUCLEOTIDE SEQUENCE [LARGE SCALE GENOMIC DNA]</scope>
    <source>
        <strain evidence="3">DSM 12680 / TGB-C1</strain>
    </source>
</reference>
<dbReference type="Gene3D" id="2.50.20.20">
    <property type="match status" value="1"/>
</dbReference>
<keyword evidence="3" id="KW-1185">Reference proteome</keyword>
<dbReference type="KEGG" id="slp:Slip_0588"/>
<dbReference type="Proteomes" id="UP000000378">
    <property type="component" value="Chromosome"/>
</dbReference>
<keyword evidence="1" id="KW-1133">Transmembrane helix</keyword>
<evidence type="ECO:0000313" key="3">
    <source>
        <dbReference type="Proteomes" id="UP000000378"/>
    </source>
</evidence>
<accession>D7CKY7</accession>
<dbReference type="STRING" id="643648.Slip_0588"/>
<evidence type="ECO:0000256" key="1">
    <source>
        <dbReference type="SAM" id="Phobius"/>
    </source>
</evidence>
<keyword evidence="1" id="KW-0812">Transmembrane</keyword>
<keyword evidence="1" id="KW-0472">Membrane</keyword>
<reference evidence="2 3" key="2">
    <citation type="journal article" date="2010" name="Stand. Genomic Sci.">
        <title>Complete genome sequence of Syntrophothermus lipocalidus type strain (TGB-C1).</title>
        <authorList>
            <person name="Djao O.D."/>
            <person name="Zhang X."/>
            <person name="Lucas S."/>
            <person name="Lapidus A."/>
            <person name="Del Rio T.G."/>
            <person name="Nolan M."/>
            <person name="Tice H."/>
            <person name="Cheng J.F."/>
            <person name="Han C."/>
            <person name="Tapia R."/>
            <person name="Goodwin L."/>
            <person name="Pitluck S."/>
            <person name="Liolios K."/>
            <person name="Ivanova N."/>
            <person name="Mavromatis K."/>
            <person name="Mikhailova N."/>
            <person name="Ovchinnikova G."/>
            <person name="Pati A."/>
            <person name="Brambilla E."/>
            <person name="Chen A."/>
            <person name="Palaniappan K."/>
            <person name="Land M."/>
            <person name="Hauser L."/>
            <person name="Chang Y.J."/>
            <person name="Jeffries C.D."/>
            <person name="Rohde M."/>
            <person name="Sikorski J."/>
            <person name="Spring S."/>
            <person name="Goker M."/>
            <person name="Detter J.C."/>
            <person name="Woyke T."/>
            <person name="Bristow J."/>
            <person name="Eisen J.A."/>
            <person name="Markowitz V."/>
            <person name="Hugenholtz P."/>
            <person name="Kyrpides N.C."/>
            <person name="Klenk H.P."/>
        </authorList>
    </citation>
    <scope>NUCLEOTIDE SEQUENCE [LARGE SCALE GENOMIC DNA]</scope>
    <source>
        <strain evidence="3">DSM 12680 / TGB-C1</strain>
    </source>
</reference>
<proteinExistence type="predicted"/>
<name>D7CKY7_SYNLT</name>
<organism evidence="2 3">
    <name type="scientific">Syntrophothermus lipocalidus (strain DSM 12680 / TGB-C1)</name>
    <dbReference type="NCBI Taxonomy" id="643648"/>
    <lineage>
        <taxon>Bacteria</taxon>
        <taxon>Bacillati</taxon>
        <taxon>Bacillota</taxon>
        <taxon>Clostridia</taxon>
        <taxon>Eubacteriales</taxon>
        <taxon>Syntrophomonadaceae</taxon>
        <taxon>Syntrophothermus</taxon>
    </lineage>
</organism>
<sequence>MGKRWRWLLIGFISLAIIGVIYWLYLAKQERDIEPQTLLEETLQNMAAAKSFRYKLESTLTIDDRREVVSRIQGEKDDSGSTHIKGEMVKTPIDIYHIKDTTYNWDSSSKKWLVIKDAEADTRDVLIAELDPLSNLNFKSISQVEKLGFEKVGGTRCFIISCRPSIENELMEVALKDFRYKLWVDYRQKYIRRATLSAVSKNNPNARLTMKVEFFDFNQDIRVQKSELN</sequence>
<dbReference type="EMBL" id="CP002048">
    <property type="protein sequence ID" value="ADI01372.1"/>
    <property type="molecule type" value="Genomic_DNA"/>
</dbReference>
<dbReference type="OrthoDB" id="1721427at2"/>
<evidence type="ECO:0000313" key="2">
    <source>
        <dbReference type="EMBL" id="ADI01372.1"/>
    </source>
</evidence>
<dbReference type="RefSeq" id="WP_013174774.1">
    <property type="nucleotide sequence ID" value="NC_014220.1"/>
</dbReference>